<proteinExistence type="predicted"/>
<organism evidence="1 2">
    <name type="scientific">Racocetra persica</name>
    <dbReference type="NCBI Taxonomy" id="160502"/>
    <lineage>
        <taxon>Eukaryota</taxon>
        <taxon>Fungi</taxon>
        <taxon>Fungi incertae sedis</taxon>
        <taxon>Mucoromycota</taxon>
        <taxon>Glomeromycotina</taxon>
        <taxon>Glomeromycetes</taxon>
        <taxon>Diversisporales</taxon>
        <taxon>Gigasporaceae</taxon>
        <taxon>Racocetra</taxon>
    </lineage>
</organism>
<accession>A0ACA9SFG3</accession>
<name>A0ACA9SFG3_9GLOM</name>
<evidence type="ECO:0000313" key="2">
    <source>
        <dbReference type="Proteomes" id="UP000789920"/>
    </source>
</evidence>
<comment type="caution">
    <text evidence="1">The sequence shown here is derived from an EMBL/GenBank/DDBJ whole genome shotgun (WGS) entry which is preliminary data.</text>
</comment>
<gene>
    <name evidence="1" type="ORF">RPERSI_LOCUS30099</name>
</gene>
<feature type="non-terminal residue" evidence="1">
    <location>
        <position position="50"/>
    </location>
</feature>
<dbReference type="Proteomes" id="UP000789920">
    <property type="component" value="Unassembled WGS sequence"/>
</dbReference>
<evidence type="ECO:0000313" key="1">
    <source>
        <dbReference type="EMBL" id="CAG8836913.1"/>
    </source>
</evidence>
<dbReference type="EMBL" id="CAJVQC010116064">
    <property type="protein sequence ID" value="CAG8836913.1"/>
    <property type="molecule type" value="Genomic_DNA"/>
</dbReference>
<protein>
    <submittedName>
        <fullName evidence="1">11799_t:CDS:1</fullName>
    </submittedName>
</protein>
<sequence length="50" mass="5675">KNGRTEVKSTTVKKAKSSILSSFKKNIPATVEKIFNYLKLEEIDIDCNPF</sequence>
<feature type="non-terminal residue" evidence="1">
    <location>
        <position position="1"/>
    </location>
</feature>
<reference evidence="1" key="1">
    <citation type="submission" date="2021-06" db="EMBL/GenBank/DDBJ databases">
        <authorList>
            <person name="Kallberg Y."/>
            <person name="Tangrot J."/>
            <person name="Rosling A."/>
        </authorList>
    </citation>
    <scope>NUCLEOTIDE SEQUENCE</scope>
    <source>
        <strain evidence="1">MA461A</strain>
    </source>
</reference>
<keyword evidence="2" id="KW-1185">Reference proteome</keyword>